<dbReference type="EMBL" id="RCHD01000096">
    <property type="protein sequence ID" value="RLL27577.1"/>
    <property type="molecule type" value="Genomic_DNA"/>
</dbReference>
<accession>A0A498CR94</accession>
<dbReference type="RefSeq" id="WP_117007774.1">
    <property type="nucleotide sequence ID" value="NZ_RCHD01000096.1"/>
</dbReference>
<evidence type="ECO:0000313" key="2">
    <source>
        <dbReference type="Proteomes" id="UP000267166"/>
    </source>
</evidence>
<gene>
    <name evidence="1" type="ORF">D9K80_18205</name>
</gene>
<dbReference type="Proteomes" id="UP000267166">
    <property type="component" value="Unassembled WGS sequence"/>
</dbReference>
<reference evidence="1 2" key="1">
    <citation type="submission" date="2018-09" db="EMBL/GenBank/DDBJ databases">
        <title>The draft genome of Acinetobacter sp. strains.</title>
        <authorList>
            <person name="Qin J."/>
            <person name="Feng Y."/>
            <person name="Zong Z."/>
        </authorList>
    </citation>
    <scope>NUCLEOTIDE SEQUENCE [LARGE SCALE GENOMIC DNA]</scope>
    <source>
        <strain evidence="1 2">WCHAc060003</strain>
    </source>
</reference>
<comment type="caution">
    <text evidence="1">The sequence shown here is derived from an EMBL/GenBank/DDBJ whole genome shotgun (WGS) entry which is preliminary data.</text>
</comment>
<proteinExistence type="predicted"/>
<protein>
    <submittedName>
        <fullName evidence="1">Uncharacterized protein</fullName>
    </submittedName>
</protein>
<evidence type="ECO:0000313" key="1">
    <source>
        <dbReference type="EMBL" id="RLL27577.1"/>
    </source>
</evidence>
<name>A0A498CR94_9GAMM</name>
<sequence length="112" mass="12980">MDIATGTVYFVFKNGRAYCSLGVSHESYGSKVFLEVFTVNRKNLFQKECTTNSFGEAKAKLKTIKDVEDSVIRESGFDFPIIFYKADKYIFFLICDSYTFFQFNLSMNTEIY</sequence>
<dbReference type="AlphaFoldDB" id="A0A498CR94"/>
<organism evidence="1 2">
    <name type="scientific">Acinetobacter cumulans</name>
    <dbReference type="NCBI Taxonomy" id="2136182"/>
    <lineage>
        <taxon>Bacteria</taxon>
        <taxon>Pseudomonadati</taxon>
        <taxon>Pseudomonadota</taxon>
        <taxon>Gammaproteobacteria</taxon>
        <taxon>Moraxellales</taxon>
        <taxon>Moraxellaceae</taxon>
        <taxon>Acinetobacter</taxon>
    </lineage>
</organism>